<name>A0A0V1AUQ8_TRISP</name>
<evidence type="ECO:0000313" key="1">
    <source>
        <dbReference type="EMBL" id="KRY28527.1"/>
    </source>
</evidence>
<evidence type="ECO:0000313" key="2">
    <source>
        <dbReference type="Proteomes" id="UP000054776"/>
    </source>
</evidence>
<proteinExistence type="predicted"/>
<accession>A0A0V1AUQ8</accession>
<keyword evidence="2" id="KW-1185">Reference proteome</keyword>
<dbReference type="OrthoDB" id="10339830at2759"/>
<comment type="caution">
    <text evidence="1">The sequence shown here is derived from an EMBL/GenBank/DDBJ whole genome shotgun (WGS) entry which is preliminary data.</text>
</comment>
<reference evidence="1 2" key="1">
    <citation type="submission" date="2015-01" db="EMBL/GenBank/DDBJ databases">
        <title>Evolution of Trichinella species and genotypes.</title>
        <authorList>
            <person name="Korhonen P.K."/>
            <person name="Edoardo P."/>
            <person name="Giuseppe L.R."/>
            <person name="Gasser R.B."/>
        </authorList>
    </citation>
    <scope>NUCLEOTIDE SEQUENCE [LARGE SCALE GENOMIC DNA]</scope>
    <source>
        <strain evidence="1">ISS3</strain>
    </source>
</reference>
<dbReference type="Proteomes" id="UP000054776">
    <property type="component" value="Unassembled WGS sequence"/>
</dbReference>
<gene>
    <name evidence="1" type="ORF">T01_8367</name>
</gene>
<dbReference type="AlphaFoldDB" id="A0A0V1AUQ8"/>
<dbReference type="EMBL" id="JYDH01000201">
    <property type="protein sequence ID" value="KRY28527.1"/>
    <property type="molecule type" value="Genomic_DNA"/>
</dbReference>
<dbReference type="InParanoid" id="A0A0V1AUQ8"/>
<sequence>MKLIFKWYMSLTGPPTNLFNLQYKWVYFMQIYLWVFRPEMDFTEKLEDFFCATIPGGTSDAELLRAVEVEADTKRLQPEGVDGEANRVMILCPPPMRRSDQSAIRPAGGRTGTQCRRAVGAVRVRRR</sequence>
<organism evidence="1 2">
    <name type="scientific">Trichinella spiralis</name>
    <name type="common">Trichina worm</name>
    <dbReference type="NCBI Taxonomy" id="6334"/>
    <lineage>
        <taxon>Eukaryota</taxon>
        <taxon>Metazoa</taxon>
        <taxon>Ecdysozoa</taxon>
        <taxon>Nematoda</taxon>
        <taxon>Enoplea</taxon>
        <taxon>Dorylaimia</taxon>
        <taxon>Trichinellida</taxon>
        <taxon>Trichinellidae</taxon>
        <taxon>Trichinella</taxon>
    </lineage>
</organism>
<protein>
    <submittedName>
        <fullName evidence="1">Uncharacterized protein</fullName>
    </submittedName>
</protein>